<comment type="caution">
    <text evidence="2">The sequence shown here is derived from an EMBL/GenBank/DDBJ whole genome shotgun (WGS) entry which is preliminary data.</text>
</comment>
<dbReference type="Proteomes" id="UP001492380">
    <property type="component" value="Unassembled WGS sequence"/>
</dbReference>
<protein>
    <submittedName>
        <fullName evidence="2">Uncharacterized protein</fullName>
    </submittedName>
</protein>
<name>A0ABR1YPC8_9PEZI</name>
<reference evidence="2 3" key="1">
    <citation type="submission" date="2024-04" db="EMBL/GenBank/DDBJ databases">
        <title>Phyllosticta paracitricarpa is synonymous to the EU quarantine fungus P. citricarpa based on phylogenomic analyses.</title>
        <authorList>
            <consortium name="Lawrence Berkeley National Laboratory"/>
            <person name="Van Ingen-Buijs V.A."/>
            <person name="Van Westerhoven A.C."/>
            <person name="Haridas S."/>
            <person name="Skiadas P."/>
            <person name="Martin F."/>
            <person name="Groenewald J.Z."/>
            <person name="Crous P.W."/>
            <person name="Seidl M.F."/>
        </authorList>
    </citation>
    <scope>NUCLEOTIDE SEQUENCE [LARGE SCALE GENOMIC DNA]</scope>
    <source>
        <strain evidence="2 3">CBS 123374</strain>
    </source>
</reference>
<evidence type="ECO:0000313" key="3">
    <source>
        <dbReference type="Proteomes" id="UP001492380"/>
    </source>
</evidence>
<accession>A0ABR1YPC8</accession>
<feature type="compositionally biased region" description="Acidic residues" evidence="1">
    <location>
        <begin position="137"/>
        <end position="165"/>
    </location>
</feature>
<sequence length="217" mass="23207">MPLEISGADAYAPPYVLIASGGETVTDQSGENQLAHVPPLQNAQPFLSIVLLWTVKGIKDRLTNRRLQRGLLLQPSLCAPAVEARPVLLEAHGHVQGPIGVGLRDEQVDDAAREDAVVGSAGVVGQGHDDVVVEVPAEEGGEDEDEEAEDEAGHDQDEEEREEADVDLRAVADGEGEREVECEVEVAADEGAELFADAEWKRGGVHGDGVWRETELP</sequence>
<organism evidence="2 3">
    <name type="scientific">Phyllosticta capitalensis</name>
    <dbReference type="NCBI Taxonomy" id="121624"/>
    <lineage>
        <taxon>Eukaryota</taxon>
        <taxon>Fungi</taxon>
        <taxon>Dikarya</taxon>
        <taxon>Ascomycota</taxon>
        <taxon>Pezizomycotina</taxon>
        <taxon>Dothideomycetes</taxon>
        <taxon>Dothideomycetes incertae sedis</taxon>
        <taxon>Botryosphaeriales</taxon>
        <taxon>Phyllostictaceae</taxon>
        <taxon>Phyllosticta</taxon>
    </lineage>
</organism>
<proteinExistence type="predicted"/>
<dbReference type="EMBL" id="JBBWRZ010000005">
    <property type="protein sequence ID" value="KAK8235298.1"/>
    <property type="molecule type" value="Genomic_DNA"/>
</dbReference>
<evidence type="ECO:0000256" key="1">
    <source>
        <dbReference type="SAM" id="MobiDB-lite"/>
    </source>
</evidence>
<gene>
    <name evidence="2" type="ORF">HDK90DRAFT_551786</name>
</gene>
<feature type="region of interest" description="Disordered" evidence="1">
    <location>
        <begin position="137"/>
        <end position="166"/>
    </location>
</feature>
<evidence type="ECO:0000313" key="2">
    <source>
        <dbReference type="EMBL" id="KAK8235298.1"/>
    </source>
</evidence>
<keyword evidence="3" id="KW-1185">Reference proteome</keyword>